<reference evidence="3 4" key="1">
    <citation type="journal article" date="2012" name="Science">
        <title>Ecological populations of bacteria act as socially cohesive units of antibiotic production and resistance.</title>
        <authorList>
            <person name="Cordero O.X."/>
            <person name="Wildschutte H."/>
            <person name="Kirkup B."/>
            <person name="Proehl S."/>
            <person name="Ngo L."/>
            <person name="Hussain F."/>
            <person name="Le Roux F."/>
            <person name="Mincer T."/>
            <person name="Polz M.F."/>
        </authorList>
    </citation>
    <scope>NUCLEOTIDE SEQUENCE [LARGE SCALE GENOMIC DNA]</scope>
    <source>
        <strain evidence="3 4">1S-45</strain>
    </source>
</reference>
<sequence>MNVENAFPIGIPGQKWGATEKRQWLEQTTVKRSYFEEVVPKIEALKANFDVFQYGQLHYDNNPVGEDRYPLFALKTRSWSADKPTVLVTGGVHGYETSGVHGALLFAQSEAAHYQDAFNIVIAPCVSPWGYETINRWNPEALDPNRNFIANSPAQESAAVMQMVADLGMSILAHIDLHETTDTDELEFRPALAARDGIEYVKGSIPDGFYTVGDTEKEDDELQKAIIDSVRQVTHIAPADENNQIIGSDVTQEGVINYPLVQLGLCAGFTDCTYCTTTEVYPDSPKVTDDECNRAQVAAITGALDFIQRL</sequence>
<dbReference type="EMBL" id="AJYK02000058">
    <property type="protein sequence ID" value="OEF25761.1"/>
    <property type="molecule type" value="Genomic_DNA"/>
</dbReference>
<name>A0A1E5E2K2_9VIBR</name>
<proteinExistence type="inferred from homology"/>
<dbReference type="Gene3D" id="3.40.630.10">
    <property type="entry name" value="Zn peptidases"/>
    <property type="match status" value="1"/>
</dbReference>
<dbReference type="GO" id="GO:0004181">
    <property type="term" value="F:metallocarboxypeptidase activity"/>
    <property type="evidence" value="ECO:0007669"/>
    <property type="project" value="InterPro"/>
</dbReference>
<protein>
    <submittedName>
        <fullName evidence="3">Peptidase</fullName>
    </submittedName>
</protein>
<accession>A0A1E5E2K2</accession>
<evidence type="ECO:0000313" key="3">
    <source>
        <dbReference type="EMBL" id="OEF25761.1"/>
    </source>
</evidence>
<evidence type="ECO:0000313" key="4">
    <source>
        <dbReference type="Proteomes" id="UP000094070"/>
    </source>
</evidence>
<dbReference type="GO" id="GO:0008270">
    <property type="term" value="F:zinc ion binding"/>
    <property type="evidence" value="ECO:0007669"/>
    <property type="project" value="InterPro"/>
</dbReference>
<dbReference type="OrthoDB" id="5290048at2"/>
<dbReference type="RefSeq" id="WP_017025111.1">
    <property type="nucleotide sequence ID" value="NZ_AJYK02000058.1"/>
</dbReference>
<dbReference type="Proteomes" id="UP000094070">
    <property type="component" value="Unassembled WGS sequence"/>
</dbReference>
<dbReference type="InterPro" id="IPR000834">
    <property type="entry name" value="Peptidase_M14"/>
</dbReference>
<evidence type="ECO:0000256" key="1">
    <source>
        <dbReference type="PROSITE-ProRule" id="PRU01379"/>
    </source>
</evidence>
<comment type="caution">
    <text evidence="3">The sequence shown here is derived from an EMBL/GenBank/DDBJ whole genome shotgun (WGS) entry which is preliminary data.</text>
</comment>
<dbReference type="PROSITE" id="PS52035">
    <property type="entry name" value="PEPTIDASE_M14"/>
    <property type="match status" value="1"/>
</dbReference>
<gene>
    <name evidence="3" type="ORF">A1QC_08315</name>
</gene>
<dbReference type="AlphaFoldDB" id="A0A1E5E2K2"/>
<comment type="caution">
    <text evidence="1">Lacks conserved residue(s) required for the propagation of feature annotation.</text>
</comment>
<dbReference type="Pfam" id="PF10994">
    <property type="entry name" value="DUF2817"/>
    <property type="match status" value="1"/>
</dbReference>
<dbReference type="CDD" id="cd06231">
    <property type="entry name" value="M14_REP34-like"/>
    <property type="match status" value="1"/>
</dbReference>
<keyword evidence="4" id="KW-1185">Reference proteome</keyword>
<feature type="domain" description="Peptidase M14" evidence="2">
    <location>
        <begin position="30"/>
        <end position="304"/>
    </location>
</feature>
<dbReference type="GO" id="GO:0006508">
    <property type="term" value="P:proteolysis"/>
    <property type="evidence" value="ECO:0007669"/>
    <property type="project" value="InterPro"/>
</dbReference>
<dbReference type="STRING" id="1188252.A1QC_08315"/>
<evidence type="ECO:0000259" key="2">
    <source>
        <dbReference type="PROSITE" id="PS52035"/>
    </source>
</evidence>
<dbReference type="InterPro" id="IPR021259">
    <property type="entry name" value="DUF2817"/>
</dbReference>
<comment type="similarity">
    <text evidence="1">Belongs to the peptidase M14 family.</text>
</comment>
<dbReference type="eggNOG" id="COG3608">
    <property type="taxonomic scope" value="Bacteria"/>
</dbReference>
<organism evidence="3 4">
    <name type="scientific">Vibrio rumoiensis 1S-45</name>
    <dbReference type="NCBI Taxonomy" id="1188252"/>
    <lineage>
        <taxon>Bacteria</taxon>
        <taxon>Pseudomonadati</taxon>
        <taxon>Pseudomonadota</taxon>
        <taxon>Gammaproteobacteria</taxon>
        <taxon>Vibrionales</taxon>
        <taxon>Vibrionaceae</taxon>
        <taxon>Vibrio</taxon>
    </lineage>
</organism>
<dbReference type="SUPFAM" id="SSF53187">
    <property type="entry name" value="Zn-dependent exopeptidases"/>
    <property type="match status" value="1"/>
</dbReference>